<dbReference type="EMBL" id="CP012801">
    <property type="protein sequence ID" value="ALJ60880.1"/>
    <property type="molecule type" value="Genomic_DNA"/>
</dbReference>
<dbReference type="eggNOG" id="COG1649">
    <property type="taxonomic scope" value="Bacteria"/>
</dbReference>
<dbReference type="AlphaFoldDB" id="A0A0P0G372"/>
<feature type="domain" description="Sialate O-acetylesterase" evidence="3">
    <location>
        <begin position="106"/>
        <end position="352"/>
    </location>
</feature>
<dbReference type="Gene3D" id="2.60.40.10">
    <property type="entry name" value="Immunoglobulins"/>
    <property type="match status" value="1"/>
</dbReference>
<feature type="chain" id="PRO_5013461251" evidence="2">
    <location>
        <begin position="22"/>
        <end position="465"/>
    </location>
</feature>
<feature type="signal peptide" evidence="2">
    <location>
        <begin position="1"/>
        <end position="21"/>
    </location>
</feature>
<dbReference type="Proteomes" id="UP000283341">
    <property type="component" value="Unassembled WGS sequence"/>
</dbReference>
<reference evidence="5 9" key="3">
    <citation type="journal article" date="2019" name="Nat. Med.">
        <title>A library of human gut bacterial isolates paired with longitudinal multiomics data enables mechanistic microbiome research.</title>
        <authorList>
            <person name="Poyet M."/>
            <person name="Groussin M."/>
            <person name="Gibbons S.M."/>
            <person name="Avila-Pacheco J."/>
            <person name="Jiang X."/>
            <person name="Kearney S.M."/>
            <person name="Perrotta A.R."/>
            <person name="Berdy B."/>
            <person name="Zhao S."/>
            <person name="Lieberman T.D."/>
            <person name="Swanson P.K."/>
            <person name="Smith M."/>
            <person name="Roesemann S."/>
            <person name="Alexander J.E."/>
            <person name="Rich S.A."/>
            <person name="Livny J."/>
            <person name="Vlamakis H."/>
            <person name="Clish C."/>
            <person name="Bullock K."/>
            <person name="Deik A."/>
            <person name="Scott J."/>
            <person name="Pierce K.A."/>
            <person name="Xavier R.J."/>
            <person name="Alm E.J."/>
        </authorList>
    </citation>
    <scope>NUCLEOTIDE SEQUENCE [LARGE SCALE GENOMIC DNA]</scope>
    <source>
        <strain evidence="5 9">BIOML-A6</strain>
    </source>
</reference>
<dbReference type="Gene3D" id="3.40.50.1110">
    <property type="entry name" value="SGNH hydrolase"/>
    <property type="match status" value="1"/>
</dbReference>
<dbReference type="KEGG" id="bcel:BcellWH2_03657"/>
<evidence type="ECO:0000313" key="5">
    <source>
        <dbReference type="EMBL" id="KAA5421840.1"/>
    </source>
</evidence>
<evidence type="ECO:0000256" key="1">
    <source>
        <dbReference type="ARBA" id="ARBA00022801"/>
    </source>
</evidence>
<dbReference type="EMBL" id="VVYV01000006">
    <property type="protein sequence ID" value="KAA5421840.1"/>
    <property type="molecule type" value="Genomic_DNA"/>
</dbReference>
<evidence type="ECO:0000313" key="7">
    <source>
        <dbReference type="Proteomes" id="UP000061809"/>
    </source>
</evidence>
<dbReference type="PATRIC" id="fig|246787.4.peg.3776"/>
<reference evidence="4 7" key="1">
    <citation type="journal article" date="2015" name="Science">
        <title>Genetic determinants of in vivo fitness and diet responsiveness in multiple human gut Bacteroides.</title>
        <authorList>
            <person name="Wu M."/>
            <person name="McNulty N.P."/>
            <person name="Rodionov D.A."/>
            <person name="Khoroshkin M.S."/>
            <person name="Griffin N.W."/>
            <person name="Cheng J."/>
            <person name="Latreille P."/>
            <person name="Kerstetter R.A."/>
            <person name="Terrapon N."/>
            <person name="Henrissat B."/>
            <person name="Osterman A.L."/>
            <person name="Gordon J.I."/>
        </authorList>
    </citation>
    <scope>NUCLEOTIDE SEQUENCE [LARGE SCALE GENOMIC DNA]</scope>
    <source>
        <strain evidence="4 7">WH2</strain>
    </source>
</reference>
<evidence type="ECO:0000256" key="2">
    <source>
        <dbReference type="SAM" id="SignalP"/>
    </source>
</evidence>
<dbReference type="STRING" id="246787.BcellWH2_03657"/>
<evidence type="ECO:0000313" key="4">
    <source>
        <dbReference type="EMBL" id="ALJ60880.1"/>
    </source>
</evidence>
<organism evidence="4 7">
    <name type="scientific">Bacteroides cellulosilyticus</name>
    <dbReference type="NCBI Taxonomy" id="246787"/>
    <lineage>
        <taxon>Bacteria</taxon>
        <taxon>Pseudomonadati</taxon>
        <taxon>Bacteroidota</taxon>
        <taxon>Bacteroidia</taxon>
        <taxon>Bacteroidales</taxon>
        <taxon>Bacteroidaceae</taxon>
        <taxon>Bacteroides</taxon>
    </lineage>
</organism>
<dbReference type="RefSeq" id="WP_007219777.1">
    <property type="nucleotide sequence ID" value="NZ_CABMLT010000014.1"/>
</dbReference>
<name>A0A0P0G372_9BACE</name>
<evidence type="ECO:0000313" key="6">
    <source>
        <dbReference type="EMBL" id="RGS39880.1"/>
    </source>
</evidence>
<dbReference type="InterPro" id="IPR039329">
    <property type="entry name" value="SIAE"/>
</dbReference>
<dbReference type="EMBL" id="QRVJ01000001">
    <property type="protein sequence ID" value="RGS39880.1"/>
    <property type="molecule type" value="Genomic_DNA"/>
</dbReference>
<dbReference type="InterPro" id="IPR036514">
    <property type="entry name" value="SGNH_hydro_sf"/>
</dbReference>
<dbReference type="PANTHER" id="PTHR22901">
    <property type="entry name" value="SIALATE O-ACETYLESTERASE"/>
    <property type="match status" value="1"/>
</dbReference>
<dbReference type="PANTHER" id="PTHR22901:SF0">
    <property type="entry name" value="SIALATE O-ACETYLESTERASE"/>
    <property type="match status" value="1"/>
</dbReference>
<accession>A0A0P0G372</accession>
<evidence type="ECO:0000313" key="8">
    <source>
        <dbReference type="Proteomes" id="UP000283341"/>
    </source>
</evidence>
<dbReference type="Proteomes" id="UP000448877">
    <property type="component" value="Unassembled WGS sequence"/>
</dbReference>
<dbReference type="SUPFAM" id="SSF52266">
    <property type="entry name" value="SGNH hydrolase"/>
    <property type="match status" value="1"/>
</dbReference>
<dbReference type="InterPro" id="IPR005181">
    <property type="entry name" value="SASA"/>
</dbReference>
<evidence type="ECO:0000259" key="3">
    <source>
        <dbReference type="Pfam" id="PF03629"/>
    </source>
</evidence>
<reference evidence="6 8" key="2">
    <citation type="submission" date="2018-08" db="EMBL/GenBank/DDBJ databases">
        <title>A genome reference for cultivated species of the human gut microbiota.</title>
        <authorList>
            <person name="Zou Y."/>
            <person name="Xue W."/>
            <person name="Luo G."/>
        </authorList>
    </citation>
    <scope>NUCLEOTIDE SEQUENCE [LARGE SCALE GENOMIC DNA]</scope>
    <source>
        <strain evidence="6 8">AF22-3AC</strain>
    </source>
</reference>
<dbReference type="GO" id="GO:0005975">
    <property type="term" value="P:carbohydrate metabolic process"/>
    <property type="evidence" value="ECO:0007669"/>
    <property type="project" value="TreeGrafter"/>
</dbReference>
<sequence length="465" mass="52187">MKKHQVLLLLFSILNVATLKAKVEIASIFNDNMVLQQQMDVNIWGTASPNKKVTIQPTWTSTVFSTTSDKNGKWKTKISTPEAGGPYHIKISDGEEKVLSNILIGEVWLCSGQSNMEMPIKGFKNQRVDGSLKAIVTSADTQIRLCQIKRIASDAPQESCESEWKTCGPESVANFSATGYFYAKMLRQVLGVPIGIIEADWGGSAIEAWMSNESLQSITQQLKTSKNIRKKPQIQHLPNKLFNGMIHPIIGYGIKGVIWWHGANNSRQYYNYELLFRTMVNDWRNRWGIGDFSFNLAQLAPYPFNNVMGYMREAQVNCARNTPNCDIAILLDISDSTFMHGPIKEVVGERFAYIALAQTYGMKGFEYTGPIYKSMEIKKDKIRIFFDHATEGLTSYGKKLTEFEIAGKDKVFHPATAEITKEGLYVSSPDVPQPVAVRYAFQSFVTGTLFNTAGLPASSFRTDDW</sequence>
<dbReference type="InterPro" id="IPR013783">
    <property type="entry name" value="Ig-like_fold"/>
</dbReference>
<dbReference type="Pfam" id="PF03629">
    <property type="entry name" value="SASA"/>
    <property type="match status" value="1"/>
</dbReference>
<evidence type="ECO:0000313" key="9">
    <source>
        <dbReference type="Proteomes" id="UP000448877"/>
    </source>
</evidence>
<keyword evidence="1" id="KW-0378">Hydrolase</keyword>
<dbReference type="GeneID" id="66305010"/>
<protein>
    <submittedName>
        <fullName evidence="5">Sialate O-acetylesterase</fullName>
    </submittedName>
</protein>
<dbReference type="GO" id="GO:0001681">
    <property type="term" value="F:sialate O-acetylesterase activity"/>
    <property type="evidence" value="ECO:0007669"/>
    <property type="project" value="InterPro"/>
</dbReference>
<keyword evidence="2" id="KW-0732">Signal</keyword>
<dbReference type="Proteomes" id="UP000061809">
    <property type="component" value="Chromosome"/>
</dbReference>
<proteinExistence type="predicted"/>
<gene>
    <name evidence="4" type="ORF">BcellWH2_03657</name>
    <name evidence="6" type="ORF">DWX97_00950</name>
    <name evidence="5" type="ORF">F2Y81_05375</name>
</gene>